<protein>
    <submittedName>
        <fullName evidence="1">Uncharacterized protein</fullName>
    </submittedName>
</protein>
<gene>
    <name evidence="1" type="primary">Cnig_chr_II.g4930</name>
    <name evidence="1" type="ORF">B9Z55_004930</name>
</gene>
<organism evidence="1 2">
    <name type="scientific">Caenorhabditis nigoni</name>
    <dbReference type="NCBI Taxonomy" id="1611254"/>
    <lineage>
        <taxon>Eukaryota</taxon>
        <taxon>Metazoa</taxon>
        <taxon>Ecdysozoa</taxon>
        <taxon>Nematoda</taxon>
        <taxon>Chromadorea</taxon>
        <taxon>Rhabditida</taxon>
        <taxon>Rhabditina</taxon>
        <taxon>Rhabditomorpha</taxon>
        <taxon>Rhabditoidea</taxon>
        <taxon>Rhabditidae</taxon>
        <taxon>Peloderinae</taxon>
        <taxon>Caenorhabditis</taxon>
    </lineage>
</organism>
<name>A0A2G5UYM0_9PELO</name>
<evidence type="ECO:0000313" key="2">
    <source>
        <dbReference type="Proteomes" id="UP000230233"/>
    </source>
</evidence>
<dbReference type="EMBL" id="PDUG01000002">
    <property type="protein sequence ID" value="PIC44624.1"/>
    <property type="molecule type" value="Genomic_DNA"/>
</dbReference>
<accession>A0A2G5UYM0</accession>
<dbReference type="Proteomes" id="UP000230233">
    <property type="component" value="Chromosome II"/>
</dbReference>
<reference evidence="2" key="1">
    <citation type="submission" date="2017-10" db="EMBL/GenBank/DDBJ databases">
        <title>Rapid genome shrinkage in a self-fertile nematode reveals novel sperm competition proteins.</title>
        <authorList>
            <person name="Yin D."/>
            <person name="Schwarz E.M."/>
            <person name="Thomas C.G."/>
            <person name="Felde R.L."/>
            <person name="Korf I.F."/>
            <person name="Cutter A.D."/>
            <person name="Schartner C.M."/>
            <person name="Ralston E.J."/>
            <person name="Meyer B.J."/>
            <person name="Haag E.S."/>
        </authorList>
    </citation>
    <scope>NUCLEOTIDE SEQUENCE [LARGE SCALE GENOMIC DNA]</scope>
    <source>
        <strain evidence="2">JU1422</strain>
    </source>
</reference>
<comment type="caution">
    <text evidence="1">The sequence shown here is derived from an EMBL/GenBank/DDBJ whole genome shotgun (WGS) entry which is preliminary data.</text>
</comment>
<keyword evidence="2" id="KW-1185">Reference proteome</keyword>
<proteinExistence type="predicted"/>
<sequence length="336" mass="39344">MRYLATSERSCEKPPPCVQCFGKSSFFETERFFELFWLEVPGMVELIFKSWEHLKLSEFQTGTALSLTLVFFERMVNCLSMGKILQEELLNFIMEKTIEFSCNYPEHIREVTSILIGAHRYMSLDLYTSLFTDIKMVTALFEYAHYLIKLETQSYQQIMEIIVNCLNQASENTLNYLVSNCQVMEKCYEQVMIISKSPSKDFRTVIDKDDEKALAFMACSILSLLLSKNIIKNREHINRIIEEFNDSWGRWNILDCQNVTDVLDVIFTSEYSTDALIRFGLILMSTFINTKGYGSKEYWNWMKTTSSGIRNNQKWAKNTRESAEKLLHNMETMEDN</sequence>
<dbReference type="STRING" id="1611254.A0A2G5UYM0"/>
<dbReference type="AlphaFoldDB" id="A0A2G5UYM0"/>
<evidence type="ECO:0000313" key="1">
    <source>
        <dbReference type="EMBL" id="PIC44624.1"/>
    </source>
</evidence>